<dbReference type="Pfam" id="PF00480">
    <property type="entry name" value="ROK"/>
    <property type="match status" value="1"/>
</dbReference>
<comment type="similarity">
    <text evidence="1">Belongs to the ROK (NagC/XylR) family.</text>
</comment>
<dbReference type="SUPFAM" id="SSF53067">
    <property type="entry name" value="Actin-like ATPase domain"/>
    <property type="match status" value="1"/>
</dbReference>
<organism evidence="2 3">
    <name type="scientific">Brevibacillus choshinensis</name>
    <dbReference type="NCBI Taxonomy" id="54911"/>
    <lineage>
        <taxon>Bacteria</taxon>
        <taxon>Bacillati</taxon>
        <taxon>Bacillota</taxon>
        <taxon>Bacilli</taxon>
        <taxon>Bacillales</taxon>
        <taxon>Paenibacillaceae</taxon>
        <taxon>Brevibacillus</taxon>
    </lineage>
</organism>
<evidence type="ECO:0000313" key="3">
    <source>
        <dbReference type="Proteomes" id="UP000051063"/>
    </source>
</evidence>
<evidence type="ECO:0008006" key="4">
    <source>
        <dbReference type="Google" id="ProtNLM"/>
    </source>
</evidence>
<dbReference type="PANTHER" id="PTHR18964">
    <property type="entry name" value="ROK (REPRESSOR, ORF, KINASE) FAMILY"/>
    <property type="match status" value="1"/>
</dbReference>
<evidence type="ECO:0000313" key="2">
    <source>
        <dbReference type="EMBL" id="KQL49557.1"/>
    </source>
</evidence>
<comment type="caution">
    <text evidence="2">The sequence shown here is derived from an EMBL/GenBank/DDBJ whole genome shotgun (WGS) entry which is preliminary data.</text>
</comment>
<reference evidence="2 3" key="1">
    <citation type="submission" date="2015-09" db="EMBL/GenBank/DDBJ databases">
        <title>Genome sequencing project for genomic taxonomy and phylogenomics of Bacillus-like bacteria.</title>
        <authorList>
            <person name="Liu B."/>
            <person name="Wang J."/>
            <person name="Zhu Y."/>
            <person name="Liu G."/>
            <person name="Chen Q."/>
            <person name="Chen Z."/>
            <person name="Lan J."/>
            <person name="Che J."/>
            <person name="Ge C."/>
            <person name="Shi H."/>
            <person name="Pan Z."/>
            <person name="Liu X."/>
        </authorList>
    </citation>
    <scope>NUCLEOTIDE SEQUENCE [LARGE SCALE GENOMIC DNA]</scope>
    <source>
        <strain evidence="2 3">DSM 8552</strain>
    </source>
</reference>
<accession>A0ABR5NDF8</accession>
<gene>
    <name evidence="2" type="ORF">AN963_07415</name>
</gene>
<protein>
    <recommendedName>
        <fullName evidence="4">Glucokinase</fullName>
    </recommendedName>
</protein>
<proteinExistence type="inferred from homology"/>
<dbReference type="PANTHER" id="PTHR18964:SF149">
    <property type="entry name" value="BIFUNCTIONAL UDP-N-ACETYLGLUCOSAMINE 2-EPIMERASE_N-ACETYLMANNOSAMINE KINASE"/>
    <property type="match status" value="1"/>
</dbReference>
<dbReference type="RefSeq" id="WP_055743863.1">
    <property type="nucleotide sequence ID" value="NZ_LJJB01000007.1"/>
</dbReference>
<dbReference type="InterPro" id="IPR049874">
    <property type="entry name" value="ROK_cs"/>
</dbReference>
<dbReference type="Gene3D" id="3.30.420.40">
    <property type="match status" value="2"/>
</dbReference>
<dbReference type="InterPro" id="IPR000600">
    <property type="entry name" value="ROK"/>
</dbReference>
<evidence type="ECO:0000256" key="1">
    <source>
        <dbReference type="ARBA" id="ARBA00006479"/>
    </source>
</evidence>
<keyword evidence="3" id="KW-1185">Reference proteome</keyword>
<sequence length="297" mass="31004">MKKAIGIDIGGTKIRGGVIREDGKLLSVRETPTEAKRGGKEVMERVAQLIQQLSTEEIIGIGVGATGQVGLQGEILSATETFPDWAGIHLQKELHERFQLPVRVINDVQAMALGELSFGAGKDVQDFLCLALGTGVGGAIVSHGKLVRGTNGAAGEVGHMLFHPNGRRCPCGKSGCLEAYVSGHALEARFQEKSGVKKAGMDIIRGAQEGDGAAHALLEEYMDDLAKGIASLITVLNPRKVILGGGVAQSLPSYLPSVEEKVVGRLSRAAALDFALVLSALGDGAMLLGAGSVMFSQ</sequence>
<name>A0ABR5NDF8_BRECH</name>
<dbReference type="CDD" id="cd24068">
    <property type="entry name" value="ASKHA_NBD_ROK_FnNanK-like"/>
    <property type="match status" value="1"/>
</dbReference>
<dbReference type="Proteomes" id="UP000051063">
    <property type="component" value="Unassembled WGS sequence"/>
</dbReference>
<dbReference type="EMBL" id="LJJB01000007">
    <property type="protein sequence ID" value="KQL49557.1"/>
    <property type="molecule type" value="Genomic_DNA"/>
</dbReference>
<dbReference type="InterPro" id="IPR043129">
    <property type="entry name" value="ATPase_NBD"/>
</dbReference>
<dbReference type="PROSITE" id="PS01125">
    <property type="entry name" value="ROK"/>
    <property type="match status" value="1"/>
</dbReference>